<dbReference type="PANTHER" id="PTHR11361:SF34">
    <property type="entry name" value="DNA MISMATCH REPAIR PROTEIN MSH1, MITOCHONDRIAL"/>
    <property type="match status" value="1"/>
</dbReference>
<evidence type="ECO:0000313" key="6">
    <source>
        <dbReference type="Proteomes" id="UP000092321"/>
    </source>
</evidence>
<dbReference type="OrthoDB" id="276261at2759"/>
<dbReference type="InterPro" id="IPR000432">
    <property type="entry name" value="DNA_mismatch_repair_MutS_C"/>
</dbReference>
<dbReference type="EMBL" id="LXPE01000035">
    <property type="protein sequence ID" value="OBA25905.1"/>
    <property type="molecule type" value="Genomic_DNA"/>
</dbReference>
<dbReference type="AlphaFoldDB" id="A0A1B7TB45"/>
<keyword evidence="6" id="KW-1185">Reference proteome</keyword>
<dbReference type="InterPro" id="IPR027417">
    <property type="entry name" value="P-loop_NTPase"/>
</dbReference>
<dbReference type="InterPro" id="IPR045076">
    <property type="entry name" value="MutS"/>
</dbReference>
<name>A0A1B7TB45_9ASCO</name>
<evidence type="ECO:0000256" key="2">
    <source>
        <dbReference type="ARBA" id="ARBA00022840"/>
    </source>
</evidence>
<dbReference type="GO" id="GO:0140664">
    <property type="term" value="F:ATP-dependent DNA damage sensor activity"/>
    <property type="evidence" value="ECO:0007669"/>
    <property type="project" value="InterPro"/>
</dbReference>
<gene>
    <name evidence="5" type="ORF">HANVADRAFT_53576</name>
</gene>
<reference evidence="6" key="1">
    <citation type="journal article" date="2016" name="Proc. Natl. Acad. Sci. U.S.A.">
        <title>Comparative genomics of biotechnologically important yeasts.</title>
        <authorList>
            <person name="Riley R."/>
            <person name="Haridas S."/>
            <person name="Wolfe K.H."/>
            <person name="Lopes M.R."/>
            <person name="Hittinger C.T."/>
            <person name="Goeker M."/>
            <person name="Salamov A.A."/>
            <person name="Wisecaver J.H."/>
            <person name="Long T.M."/>
            <person name="Calvey C.H."/>
            <person name="Aerts A.L."/>
            <person name="Barry K.W."/>
            <person name="Choi C."/>
            <person name="Clum A."/>
            <person name="Coughlan A.Y."/>
            <person name="Deshpande S."/>
            <person name="Douglass A.P."/>
            <person name="Hanson S.J."/>
            <person name="Klenk H.-P."/>
            <person name="LaButti K.M."/>
            <person name="Lapidus A."/>
            <person name="Lindquist E.A."/>
            <person name="Lipzen A.M."/>
            <person name="Meier-Kolthoff J.P."/>
            <person name="Ohm R.A."/>
            <person name="Otillar R.P."/>
            <person name="Pangilinan J.L."/>
            <person name="Peng Y."/>
            <person name="Rokas A."/>
            <person name="Rosa C.A."/>
            <person name="Scheuner C."/>
            <person name="Sibirny A.A."/>
            <person name="Slot J.C."/>
            <person name="Stielow J.B."/>
            <person name="Sun H."/>
            <person name="Kurtzman C.P."/>
            <person name="Blackwell M."/>
            <person name="Grigoriev I.V."/>
            <person name="Jeffries T.W."/>
        </authorList>
    </citation>
    <scope>NUCLEOTIDE SEQUENCE [LARGE SCALE GENOMIC DNA]</scope>
    <source>
        <strain evidence="6">NRRL Y-1626</strain>
    </source>
</reference>
<protein>
    <recommendedName>
        <fullName evidence="4">DNA mismatch repair proteins mutS family domain-containing protein</fullName>
    </recommendedName>
</protein>
<comment type="caution">
    <text evidence="5">The sequence shown here is derived from an EMBL/GenBank/DDBJ whole genome shotgun (WGS) entry which is preliminary data.</text>
</comment>
<keyword evidence="3" id="KW-0238">DNA-binding</keyword>
<dbReference type="SUPFAM" id="SSF52540">
    <property type="entry name" value="P-loop containing nucleoside triphosphate hydrolases"/>
    <property type="match status" value="1"/>
</dbReference>
<dbReference type="GO" id="GO:0005524">
    <property type="term" value="F:ATP binding"/>
    <property type="evidence" value="ECO:0007669"/>
    <property type="project" value="UniProtKB-KW"/>
</dbReference>
<accession>A0A1B7TB45</accession>
<evidence type="ECO:0000313" key="5">
    <source>
        <dbReference type="EMBL" id="OBA25905.1"/>
    </source>
</evidence>
<feature type="non-terminal residue" evidence="5">
    <location>
        <position position="157"/>
    </location>
</feature>
<evidence type="ECO:0000256" key="3">
    <source>
        <dbReference type="ARBA" id="ARBA00023125"/>
    </source>
</evidence>
<evidence type="ECO:0000259" key="4">
    <source>
        <dbReference type="Pfam" id="PF00488"/>
    </source>
</evidence>
<organism evidence="5 6">
    <name type="scientific">Hanseniaspora valbyensis NRRL Y-1626</name>
    <dbReference type="NCBI Taxonomy" id="766949"/>
    <lineage>
        <taxon>Eukaryota</taxon>
        <taxon>Fungi</taxon>
        <taxon>Dikarya</taxon>
        <taxon>Ascomycota</taxon>
        <taxon>Saccharomycotina</taxon>
        <taxon>Saccharomycetes</taxon>
        <taxon>Saccharomycodales</taxon>
        <taxon>Saccharomycodaceae</taxon>
        <taxon>Hanseniaspora</taxon>
    </lineage>
</organism>
<sequence>MIRESSSQIRTISTAISKIDILIAFTEFSAFHDLTRANLTKNNKKTNTELYLPEMKNFQLTRCKPNTVKLSPNKFQIITGSNKSGKSNYLKSICYSVILAQIGCFVPTLPGANIPIYKQLSYKSQAMDDINQGVSGFAFETLQIVDLFRELQPKKTV</sequence>
<evidence type="ECO:0000256" key="1">
    <source>
        <dbReference type="ARBA" id="ARBA00022741"/>
    </source>
</evidence>
<keyword evidence="1" id="KW-0547">Nucleotide-binding</keyword>
<proteinExistence type="predicted"/>
<dbReference type="GO" id="GO:0006298">
    <property type="term" value="P:mismatch repair"/>
    <property type="evidence" value="ECO:0007669"/>
    <property type="project" value="InterPro"/>
</dbReference>
<dbReference type="PANTHER" id="PTHR11361">
    <property type="entry name" value="DNA MISMATCH REPAIR PROTEIN MUTS FAMILY MEMBER"/>
    <property type="match status" value="1"/>
</dbReference>
<dbReference type="Gene3D" id="3.40.50.300">
    <property type="entry name" value="P-loop containing nucleotide triphosphate hydrolases"/>
    <property type="match status" value="1"/>
</dbReference>
<dbReference type="GO" id="GO:0030983">
    <property type="term" value="F:mismatched DNA binding"/>
    <property type="evidence" value="ECO:0007669"/>
    <property type="project" value="InterPro"/>
</dbReference>
<feature type="domain" description="DNA mismatch repair proteins mutS family" evidence="4">
    <location>
        <begin position="76"/>
        <end position="151"/>
    </location>
</feature>
<keyword evidence="2" id="KW-0067">ATP-binding</keyword>
<dbReference type="Proteomes" id="UP000092321">
    <property type="component" value="Unassembled WGS sequence"/>
</dbReference>
<dbReference type="Pfam" id="PF00488">
    <property type="entry name" value="MutS_V"/>
    <property type="match status" value="1"/>
</dbReference>